<evidence type="ECO:0000313" key="3">
    <source>
        <dbReference type="Proteomes" id="UP000241769"/>
    </source>
</evidence>
<proteinExistence type="predicted"/>
<feature type="region of interest" description="Disordered" evidence="1">
    <location>
        <begin position="140"/>
        <end position="192"/>
    </location>
</feature>
<dbReference type="Proteomes" id="UP000241769">
    <property type="component" value="Unassembled WGS sequence"/>
</dbReference>
<organism evidence="2 3">
    <name type="scientific">Planoprotostelium fungivorum</name>
    <dbReference type="NCBI Taxonomy" id="1890364"/>
    <lineage>
        <taxon>Eukaryota</taxon>
        <taxon>Amoebozoa</taxon>
        <taxon>Evosea</taxon>
        <taxon>Variosea</taxon>
        <taxon>Cavosteliida</taxon>
        <taxon>Cavosteliaceae</taxon>
        <taxon>Planoprotostelium</taxon>
    </lineage>
</organism>
<reference evidence="2 3" key="1">
    <citation type="journal article" date="2018" name="Genome Biol. Evol.">
        <title>Multiple Roots of Fruiting Body Formation in Amoebozoa.</title>
        <authorList>
            <person name="Hillmann F."/>
            <person name="Forbes G."/>
            <person name="Novohradska S."/>
            <person name="Ferling I."/>
            <person name="Riege K."/>
            <person name="Groth M."/>
            <person name="Westermann M."/>
            <person name="Marz M."/>
            <person name="Spaller T."/>
            <person name="Winckler T."/>
            <person name="Schaap P."/>
            <person name="Glockner G."/>
        </authorList>
    </citation>
    <scope>NUCLEOTIDE SEQUENCE [LARGE SCALE GENOMIC DNA]</scope>
    <source>
        <strain evidence="2 3">Jena</strain>
    </source>
</reference>
<name>A0A2P6MQ83_9EUKA</name>
<evidence type="ECO:0000313" key="2">
    <source>
        <dbReference type="EMBL" id="PRP73869.1"/>
    </source>
</evidence>
<comment type="caution">
    <text evidence="2">The sequence shown here is derived from an EMBL/GenBank/DDBJ whole genome shotgun (WGS) entry which is preliminary data.</text>
</comment>
<dbReference type="EMBL" id="MDYQ01000534">
    <property type="protein sequence ID" value="PRP73869.1"/>
    <property type="molecule type" value="Genomic_DNA"/>
</dbReference>
<gene>
    <name evidence="2" type="ORF">PROFUN_16604</name>
</gene>
<dbReference type="InParanoid" id="A0A2P6MQ83"/>
<dbReference type="AlphaFoldDB" id="A0A2P6MQ83"/>
<feature type="compositionally biased region" description="Polar residues" evidence="1">
    <location>
        <begin position="155"/>
        <end position="165"/>
    </location>
</feature>
<sequence length="192" mass="21210">MCHRGGHTCVIAEATCVPVEFLSGPSPSETRFHPAGRDALVDAKQLAIHLCLVREINPKTVEICDALSYQRTHHRASATGRNAQSRDLKIPPSIFNLAVRNVDLTQQANNSFKGTTTMGVPHMNMRASNLFGISLGTPQEPTSRIWPTPRPDLQRNLSSYGSTPQDVHMYEREDRTCPQPAPTTLSNDSDHK</sequence>
<feature type="compositionally biased region" description="Polar residues" evidence="1">
    <location>
        <begin position="182"/>
        <end position="192"/>
    </location>
</feature>
<protein>
    <submittedName>
        <fullName evidence="2">Uncharacterized protein</fullName>
    </submittedName>
</protein>
<keyword evidence="3" id="KW-1185">Reference proteome</keyword>
<accession>A0A2P6MQ83</accession>
<evidence type="ECO:0000256" key="1">
    <source>
        <dbReference type="SAM" id="MobiDB-lite"/>
    </source>
</evidence>